<accession>A0ABT8FXZ0</accession>
<evidence type="ECO:0000256" key="1">
    <source>
        <dbReference type="ARBA" id="ARBA00022527"/>
    </source>
</evidence>
<name>A0ABT8FXZ0_9MICO</name>
<proteinExistence type="inferred from homology"/>
<dbReference type="GO" id="GO:0016301">
    <property type="term" value="F:kinase activity"/>
    <property type="evidence" value="ECO:0007669"/>
    <property type="project" value="UniProtKB-KW"/>
</dbReference>
<dbReference type="PANTHER" id="PTHR31756">
    <property type="entry name" value="PYRUVATE, PHOSPHATE DIKINASE REGULATORY PROTEIN 1, CHLOROPLASTIC"/>
    <property type="match status" value="1"/>
</dbReference>
<evidence type="ECO:0000256" key="5">
    <source>
        <dbReference type="HAMAP-Rule" id="MF_01062"/>
    </source>
</evidence>
<dbReference type="EMBL" id="JAHWXI010000034">
    <property type="protein sequence ID" value="MDN4465742.1"/>
    <property type="molecule type" value="Genomic_DNA"/>
</dbReference>
<comment type="caution">
    <text evidence="6">The sequence shown here is derived from an EMBL/GenBank/DDBJ whole genome shotgun (WGS) entry which is preliminary data.</text>
</comment>
<comment type="catalytic activity">
    <reaction evidence="5">
        <text>[pyruvate, water dikinase]-phosphate + phosphate + H(+) = [pyruvate, water dikinase] + diphosphate</text>
        <dbReference type="Rhea" id="RHEA:48580"/>
        <dbReference type="Rhea" id="RHEA-COMP:11425"/>
        <dbReference type="Rhea" id="RHEA-COMP:11426"/>
        <dbReference type="ChEBI" id="CHEBI:15378"/>
        <dbReference type="ChEBI" id="CHEBI:33019"/>
        <dbReference type="ChEBI" id="CHEBI:43176"/>
        <dbReference type="ChEBI" id="CHEBI:43474"/>
        <dbReference type="ChEBI" id="CHEBI:68546"/>
        <dbReference type="EC" id="2.7.4.28"/>
    </reaction>
</comment>
<evidence type="ECO:0000256" key="2">
    <source>
        <dbReference type="ARBA" id="ARBA00022679"/>
    </source>
</evidence>
<comment type="similarity">
    <text evidence="5">Belongs to the pyruvate, phosphate/water dikinase regulatory protein family. PSRP subfamily.</text>
</comment>
<keyword evidence="4 5" id="KW-0418">Kinase</keyword>
<evidence type="ECO:0000256" key="3">
    <source>
        <dbReference type="ARBA" id="ARBA00022741"/>
    </source>
</evidence>
<dbReference type="Pfam" id="PF03618">
    <property type="entry name" value="Kinase-PPPase"/>
    <property type="match status" value="1"/>
</dbReference>
<feature type="binding site" evidence="5">
    <location>
        <begin position="177"/>
        <end position="184"/>
    </location>
    <ligand>
        <name>ADP</name>
        <dbReference type="ChEBI" id="CHEBI:456216"/>
    </ligand>
</feature>
<dbReference type="EC" id="2.7.11.33" evidence="5"/>
<gene>
    <name evidence="6" type="ORF">KZC48_15250</name>
</gene>
<reference evidence="6" key="1">
    <citation type="submission" date="2021-06" db="EMBL/GenBank/DDBJ databases">
        <title>Genome-based taxonomic framework of Microbacterium strains isolated from marine environment, the description of four new species and reclassification of four preexisting species.</title>
        <authorList>
            <person name="Lee S.D."/>
            <person name="Kim S.-M."/>
            <person name="Byeon Y.-S."/>
            <person name="Yang H.L."/>
            <person name="Kim I.S."/>
        </authorList>
    </citation>
    <scope>NUCLEOTIDE SEQUENCE</scope>
    <source>
        <strain evidence="6">KACC 20510</strain>
    </source>
</reference>
<dbReference type="EC" id="2.7.4.28" evidence="5"/>
<dbReference type="NCBIfam" id="NF003742">
    <property type="entry name" value="PRK05339.1"/>
    <property type="match status" value="1"/>
</dbReference>
<keyword evidence="2 5" id="KW-0808">Transferase</keyword>
<comment type="function">
    <text evidence="5">Bifunctional serine/threonine kinase and phosphorylase involved in the regulation of the phosphoenolpyruvate synthase (PEPS) by catalyzing its phosphorylation/dephosphorylation.</text>
</comment>
<evidence type="ECO:0000313" key="7">
    <source>
        <dbReference type="Proteomes" id="UP001172731"/>
    </source>
</evidence>
<comment type="catalytic activity">
    <reaction evidence="5">
        <text>[pyruvate, water dikinase] + ADP = [pyruvate, water dikinase]-phosphate + AMP + H(+)</text>
        <dbReference type="Rhea" id="RHEA:46020"/>
        <dbReference type="Rhea" id="RHEA-COMP:11425"/>
        <dbReference type="Rhea" id="RHEA-COMP:11426"/>
        <dbReference type="ChEBI" id="CHEBI:15378"/>
        <dbReference type="ChEBI" id="CHEBI:43176"/>
        <dbReference type="ChEBI" id="CHEBI:68546"/>
        <dbReference type="ChEBI" id="CHEBI:456215"/>
        <dbReference type="ChEBI" id="CHEBI:456216"/>
        <dbReference type="EC" id="2.7.11.33"/>
    </reaction>
</comment>
<dbReference type="InterPro" id="IPR026530">
    <property type="entry name" value="PSRP"/>
</dbReference>
<protein>
    <recommendedName>
        <fullName evidence="5">Putative phosphoenolpyruvate synthase regulatory protein</fullName>
        <shortName evidence="5">PEP synthase regulatory protein</shortName>
        <shortName evidence="5">PSRP</shortName>
        <ecNumber evidence="5">2.7.11.33</ecNumber>
        <ecNumber evidence="5">2.7.4.28</ecNumber>
    </recommendedName>
    <alternativeName>
        <fullName evidence="5">Pyruvate, water dikinase regulatory protein</fullName>
    </alternativeName>
</protein>
<dbReference type="RefSeq" id="WP_344687774.1">
    <property type="nucleotide sequence ID" value="NZ_BAAAUQ010000026.1"/>
</dbReference>
<dbReference type="PANTHER" id="PTHR31756:SF3">
    <property type="entry name" value="PYRUVATE, PHOSPHATE DIKINASE REGULATORY PROTEIN 1, CHLOROPLASTIC"/>
    <property type="match status" value="1"/>
</dbReference>
<evidence type="ECO:0000313" key="6">
    <source>
        <dbReference type="EMBL" id="MDN4465742.1"/>
    </source>
</evidence>
<keyword evidence="7" id="KW-1185">Reference proteome</keyword>
<evidence type="ECO:0000256" key="4">
    <source>
        <dbReference type="ARBA" id="ARBA00022777"/>
    </source>
</evidence>
<dbReference type="HAMAP" id="MF_01062">
    <property type="entry name" value="PSRP"/>
    <property type="match status" value="1"/>
</dbReference>
<organism evidence="6 7">
    <name type="scientific">Microbacterium aurantiacum</name>
    <dbReference type="NCBI Taxonomy" id="162393"/>
    <lineage>
        <taxon>Bacteria</taxon>
        <taxon>Bacillati</taxon>
        <taxon>Actinomycetota</taxon>
        <taxon>Actinomycetes</taxon>
        <taxon>Micrococcales</taxon>
        <taxon>Microbacteriaceae</taxon>
        <taxon>Microbacterium</taxon>
    </lineage>
</organism>
<dbReference type="Proteomes" id="UP001172731">
    <property type="component" value="Unassembled WGS sequence"/>
</dbReference>
<dbReference type="InterPro" id="IPR005177">
    <property type="entry name" value="Kinase-pyrophosphorylase"/>
</dbReference>
<sequence>MSYSRWSAVVIDKSVPLVTGSVPATAAARAVYFVSDSTGITAETLGSALLANFPAMGFRRHTIPFVDSLAGAHAVVTDINRAAADGLAPIVFTTVKDATVRRALTRAKAVLIDLLGGHLVELEKALGTTASEQLGQFHGVGDIEHYFARMRAVEYAIEHDDGQSGRALDQADVVIIAPSRCGKTPTTMYLALQYGLLVANYPLTDDDFPTDGLPASLAPFAARCFGLTTTPLRLSQVRHERRPNSTYASLAQCTLELRRAEDLYRRNRVPYLNSATKSVEEMSAVIMQSLRLRDKQHPTREARS</sequence>
<keyword evidence="3 5" id="KW-0547">Nucleotide-binding</keyword>
<keyword evidence="1 5" id="KW-0723">Serine/threonine-protein kinase</keyword>